<evidence type="ECO:0000256" key="9">
    <source>
        <dbReference type="ARBA" id="ARBA00048679"/>
    </source>
</evidence>
<dbReference type="InterPro" id="IPR000719">
    <property type="entry name" value="Prot_kinase_dom"/>
</dbReference>
<dbReference type="GO" id="GO:0032465">
    <property type="term" value="P:regulation of cytokinesis"/>
    <property type="evidence" value="ECO:0007669"/>
    <property type="project" value="UniProtKB-ARBA"/>
</dbReference>
<evidence type="ECO:0000256" key="10">
    <source>
        <dbReference type="PIRSR" id="PIRSR630616-1"/>
    </source>
</evidence>
<feature type="active site" description="Proton acceptor" evidence="10">
    <location>
        <position position="219"/>
    </location>
</feature>
<dbReference type="InterPro" id="IPR030616">
    <property type="entry name" value="Aur-like"/>
</dbReference>
<dbReference type="PANTHER" id="PTHR24350">
    <property type="entry name" value="SERINE/THREONINE-PROTEIN KINASE IAL-RELATED"/>
    <property type="match status" value="1"/>
</dbReference>
<dbReference type="EC" id="2.7.11.1" evidence="1 15"/>
<dbReference type="PROSITE" id="PS50011">
    <property type="entry name" value="PROTEIN_KINASE_DOM"/>
    <property type="match status" value="1"/>
</dbReference>
<dbReference type="Gene3D" id="1.10.510.10">
    <property type="entry name" value="Transferase(Phosphotransferase) domain 1"/>
    <property type="match status" value="1"/>
</dbReference>
<dbReference type="FunFam" id="3.30.200.20:FF:000042">
    <property type="entry name" value="Aurora kinase A"/>
    <property type="match status" value="1"/>
</dbReference>
<evidence type="ECO:0000256" key="16">
    <source>
        <dbReference type="SAM" id="MobiDB-lite"/>
    </source>
</evidence>
<dbReference type="GO" id="GO:0045143">
    <property type="term" value="P:homologous chromosome segregation"/>
    <property type="evidence" value="ECO:0007669"/>
    <property type="project" value="UniProtKB-ARBA"/>
</dbReference>
<dbReference type="PROSITE" id="PS00108">
    <property type="entry name" value="PROTEIN_KINASE_ST"/>
    <property type="match status" value="1"/>
</dbReference>
<dbReference type="PROSITE" id="PS00107">
    <property type="entry name" value="PROTEIN_KINASE_ATP"/>
    <property type="match status" value="1"/>
</dbReference>
<dbReference type="GO" id="GO:0044779">
    <property type="term" value="P:meiotic spindle checkpoint signaling"/>
    <property type="evidence" value="ECO:0007669"/>
    <property type="project" value="UniProtKB-ARBA"/>
</dbReference>
<evidence type="ECO:0000313" key="19">
    <source>
        <dbReference type="Proteomes" id="UP000193920"/>
    </source>
</evidence>
<organism evidence="18 19">
    <name type="scientific">Neocallimastix californiae</name>
    <dbReference type="NCBI Taxonomy" id="1754190"/>
    <lineage>
        <taxon>Eukaryota</taxon>
        <taxon>Fungi</taxon>
        <taxon>Fungi incertae sedis</taxon>
        <taxon>Chytridiomycota</taxon>
        <taxon>Chytridiomycota incertae sedis</taxon>
        <taxon>Neocallimastigomycetes</taxon>
        <taxon>Neocallimastigales</taxon>
        <taxon>Neocallimastigaceae</taxon>
        <taxon>Neocallimastix</taxon>
    </lineage>
</organism>
<evidence type="ECO:0000313" key="18">
    <source>
        <dbReference type="EMBL" id="ORY57376.1"/>
    </source>
</evidence>
<dbReference type="InterPro" id="IPR008271">
    <property type="entry name" value="Ser/Thr_kinase_AS"/>
</dbReference>
<dbReference type="OrthoDB" id="377346at2759"/>
<evidence type="ECO:0000256" key="2">
    <source>
        <dbReference type="ARBA" id="ARBA00021157"/>
    </source>
</evidence>
<dbReference type="GO" id="GO:0005524">
    <property type="term" value="F:ATP binding"/>
    <property type="evidence" value="ECO:0007669"/>
    <property type="project" value="UniProtKB-UniRule"/>
</dbReference>
<keyword evidence="7 11" id="KW-0067">ATP-binding</keyword>
<feature type="compositionally biased region" description="Basic and acidic residues" evidence="16">
    <location>
        <begin position="71"/>
        <end position="85"/>
    </location>
</feature>
<feature type="binding site" evidence="11 13">
    <location>
        <position position="126"/>
    </location>
    <ligand>
        <name>ATP</name>
        <dbReference type="ChEBI" id="CHEBI:30616"/>
    </ligand>
</feature>
<evidence type="ECO:0000256" key="7">
    <source>
        <dbReference type="ARBA" id="ARBA00022840"/>
    </source>
</evidence>
<feature type="binding site" evidence="11">
    <location>
        <begin position="174"/>
        <end position="176"/>
    </location>
    <ligand>
        <name>ATP</name>
        <dbReference type="ChEBI" id="CHEBI:30616"/>
    </ligand>
</feature>
<keyword evidence="19" id="KW-1185">Reference proteome</keyword>
<evidence type="ECO:0000256" key="5">
    <source>
        <dbReference type="ARBA" id="ARBA00022741"/>
    </source>
</evidence>
<feature type="domain" description="Protein kinase" evidence="17">
    <location>
        <begin position="97"/>
        <end position="346"/>
    </location>
</feature>
<dbReference type="SMART" id="SM00220">
    <property type="entry name" value="S_TKc"/>
    <property type="match status" value="1"/>
</dbReference>
<feature type="binding site" evidence="11">
    <location>
        <position position="237"/>
    </location>
    <ligand>
        <name>ATP</name>
        <dbReference type="ChEBI" id="CHEBI:30616"/>
    </ligand>
</feature>
<evidence type="ECO:0000259" key="17">
    <source>
        <dbReference type="PROSITE" id="PS50011"/>
    </source>
</evidence>
<dbReference type="GO" id="GO:0008608">
    <property type="term" value="P:attachment of spindle microtubules to kinetochore"/>
    <property type="evidence" value="ECO:0007669"/>
    <property type="project" value="UniProtKB-ARBA"/>
</dbReference>
<dbReference type="CDD" id="cd14007">
    <property type="entry name" value="STKc_Aurora"/>
    <property type="match status" value="1"/>
</dbReference>
<dbReference type="GO" id="GO:0072479">
    <property type="term" value="P:response to mitotic cell cycle spindle assembly checkpoint signaling"/>
    <property type="evidence" value="ECO:0007669"/>
    <property type="project" value="UniProtKB-ARBA"/>
</dbReference>
<feature type="binding site" evidence="11">
    <location>
        <begin position="223"/>
        <end position="224"/>
    </location>
    <ligand>
        <name>ATP</name>
        <dbReference type="ChEBI" id="CHEBI:30616"/>
    </ligand>
</feature>
<comment type="catalytic activity">
    <reaction evidence="8 15">
        <text>L-threonyl-[protein] + ATP = O-phospho-L-threonyl-[protein] + ADP + H(+)</text>
        <dbReference type="Rhea" id="RHEA:46608"/>
        <dbReference type="Rhea" id="RHEA-COMP:11060"/>
        <dbReference type="Rhea" id="RHEA-COMP:11605"/>
        <dbReference type="ChEBI" id="CHEBI:15378"/>
        <dbReference type="ChEBI" id="CHEBI:30013"/>
        <dbReference type="ChEBI" id="CHEBI:30616"/>
        <dbReference type="ChEBI" id="CHEBI:61977"/>
        <dbReference type="ChEBI" id="CHEBI:456216"/>
        <dbReference type="EC" id="2.7.11.1"/>
    </reaction>
</comment>
<sequence length="351" mass="40462">MSSSQTSTQSIIPPSLLRSSSSHRHHHHHHRHHHSRSSSRHSHTSADEKEKNTDNSTAVGVTSTSSSSTTIKEKEKEKATVTTEKKKSKHKFSLASFRVIRKIGQGRYSKVYMANLKSKNINMALKVLPKNKEIAKIIHQIREEIKIQSHLNHRNILRLYDYFRDERKIYLVLEYAPKGSVLEFQKRFSNFSESITSKIIKQTADGLKYIHSKHIVHRDLKPENLLVDENNDIKISDFGCAVFTSNIVPGTLYGTLDYFSPEMIESKMYDERIDIWSLGVIMFELLVGKTPFDDPSVNNIYRKIKAVDYSIPSKVSTSANDLITNILIYDPEKRYSLTDILSHPWIFKYND</sequence>
<dbReference type="GO" id="GO:0000776">
    <property type="term" value="C:kinetochore"/>
    <property type="evidence" value="ECO:0007669"/>
    <property type="project" value="UniProtKB-ARBA"/>
</dbReference>
<evidence type="ECO:0000256" key="1">
    <source>
        <dbReference type="ARBA" id="ARBA00012513"/>
    </source>
</evidence>
<dbReference type="STRING" id="1754190.A0A1Y2DE31"/>
<protein>
    <recommendedName>
        <fullName evidence="2 15">Aurora kinase</fullName>
        <ecNumber evidence="1 15">2.7.11.1</ecNumber>
    </recommendedName>
</protein>
<dbReference type="GO" id="GO:0090266">
    <property type="term" value="P:regulation of mitotic cell cycle spindle assembly checkpoint"/>
    <property type="evidence" value="ECO:0007669"/>
    <property type="project" value="UniProtKB-ARBA"/>
</dbReference>
<dbReference type="Proteomes" id="UP000193920">
    <property type="component" value="Unassembled WGS sequence"/>
</dbReference>
<feature type="compositionally biased region" description="Low complexity" evidence="16">
    <location>
        <begin position="1"/>
        <end position="20"/>
    </location>
</feature>
<keyword evidence="4 15" id="KW-0808">Transferase</keyword>
<comment type="caution">
    <text evidence="18">The sequence shown here is derived from an EMBL/GenBank/DDBJ whole genome shotgun (WGS) entry which is preliminary data.</text>
</comment>
<dbReference type="InterPro" id="IPR017441">
    <property type="entry name" value="Protein_kinase_ATP_BS"/>
</dbReference>
<comment type="catalytic activity">
    <reaction evidence="9 15">
        <text>L-seryl-[protein] + ATP = O-phospho-L-seryl-[protein] + ADP + H(+)</text>
        <dbReference type="Rhea" id="RHEA:17989"/>
        <dbReference type="Rhea" id="RHEA-COMP:9863"/>
        <dbReference type="Rhea" id="RHEA-COMP:11604"/>
        <dbReference type="ChEBI" id="CHEBI:15378"/>
        <dbReference type="ChEBI" id="CHEBI:29999"/>
        <dbReference type="ChEBI" id="CHEBI:30616"/>
        <dbReference type="ChEBI" id="CHEBI:83421"/>
        <dbReference type="ChEBI" id="CHEBI:456216"/>
        <dbReference type="EC" id="2.7.11.1"/>
    </reaction>
</comment>
<comment type="similarity">
    <text evidence="15">Belongs to the protein kinase superfamily. Ser/Thr protein kinase family. Aurora subfamily.</text>
</comment>
<evidence type="ECO:0000256" key="12">
    <source>
        <dbReference type="PIRSR" id="PIRSR630616-3"/>
    </source>
</evidence>
<evidence type="ECO:0000256" key="15">
    <source>
        <dbReference type="RuleBase" id="RU367134"/>
    </source>
</evidence>
<evidence type="ECO:0000256" key="13">
    <source>
        <dbReference type="PROSITE-ProRule" id="PRU10141"/>
    </source>
</evidence>
<gene>
    <name evidence="18" type="ORF">LY90DRAFT_409965</name>
</gene>
<keyword evidence="3 14" id="KW-0723">Serine/threonine-protein kinase</keyword>
<feature type="compositionally biased region" description="Basic residues" evidence="16">
    <location>
        <begin position="21"/>
        <end position="43"/>
    </location>
</feature>
<name>A0A1Y2DE31_9FUNG</name>
<accession>A0A1Y2DE31</accession>
<dbReference type="AlphaFoldDB" id="A0A1Y2DE31"/>
<keyword evidence="6 15" id="KW-0418">Kinase</keyword>
<dbReference type="GO" id="GO:0051233">
    <property type="term" value="C:spindle midzone"/>
    <property type="evidence" value="ECO:0007669"/>
    <property type="project" value="UniProtKB-ARBA"/>
</dbReference>
<dbReference type="EMBL" id="MCOG01000070">
    <property type="protein sequence ID" value="ORY57376.1"/>
    <property type="molecule type" value="Genomic_DNA"/>
</dbReference>
<dbReference type="GO" id="GO:0004674">
    <property type="term" value="F:protein serine/threonine kinase activity"/>
    <property type="evidence" value="ECO:0007669"/>
    <property type="project" value="UniProtKB-KW"/>
</dbReference>
<dbReference type="GO" id="GO:1902115">
    <property type="term" value="P:regulation of organelle assembly"/>
    <property type="evidence" value="ECO:0007669"/>
    <property type="project" value="UniProtKB-ARBA"/>
</dbReference>
<evidence type="ECO:0000256" key="6">
    <source>
        <dbReference type="ARBA" id="ARBA00022777"/>
    </source>
</evidence>
<feature type="binding site" evidence="11">
    <location>
        <position position="107"/>
    </location>
    <ligand>
        <name>ATP</name>
        <dbReference type="ChEBI" id="CHEBI:30616"/>
    </ligand>
</feature>
<evidence type="ECO:0000256" key="3">
    <source>
        <dbReference type="ARBA" id="ARBA00022527"/>
    </source>
</evidence>
<evidence type="ECO:0000256" key="11">
    <source>
        <dbReference type="PIRSR" id="PIRSR630616-2"/>
    </source>
</evidence>
<feature type="region of interest" description="Disordered" evidence="16">
    <location>
        <begin position="1"/>
        <end position="87"/>
    </location>
</feature>
<dbReference type="GO" id="GO:0032133">
    <property type="term" value="C:chromosome passenger complex"/>
    <property type="evidence" value="ECO:0007669"/>
    <property type="project" value="UniProtKB-ARBA"/>
</dbReference>
<keyword evidence="5 11" id="KW-0547">Nucleotide-binding</keyword>
<evidence type="ECO:0000256" key="14">
    <source>
        <dbReference type="RuleBase" id="RU000304"/>
    </source>
</evidence>
<proteinExistence type="inferred from homology"/>
<feature type="cross-link" description="Glycyl lysine isopeptide (Lys-Gly) (interchain with G-Cter in SUMO2)" evidence="12">
    <location>
        <position position="221"/>
    </location>
</feature>
<dbReference type="InterPro" id="IPR011009">
    <property type="entry name" value="Kinase-like_dom_sf"/>
</dbReference>
<reference evidence="18 19" key="1">
    <citation type="submission" date="2016-08" db="EMBL/GenBank/DDBJ databases">
        <title>A Parts List for Fungal Cellulosomes Revealed by Comparative Genomics.</title>
        <authorList>
            <consortium name="DOE Joint Genome Institute"/>
            <person name="Haitjema C.H."/>
            <person name="Gilmore S.P."/>
            <person name="Henske J.K."/>
            <person name="Solomon K.V."/>
            <person name="De Groot R."/>
            <person name="Kuo A."/>
            <person name="Mondo S.J."/>
            <person name="Salamov A.A."/>
            <person name="Labutti K."/>
            <person name="Zhao Z."/>
            <person name="Chiniquy J."/>
            <person name="Barry K."/>
            <person name="Brewer H.M."/>
            <person name="Purvine S.O."/>
            <person name="Wright A.T."/>
            <person name="Boxma B."/>
            <person name="Van Alen T."/>
            <person name="Hackstein J.H."/>
            <person name="Baker S.E."/>
            <person name="Grigoriev I.V."/>
            <person name="O'Malley M.A."/>
        </authorList>
    </citation>
    <scope>NUCLEOTIDE SEQUENCE [LARGE SCALE GENOMIC DNA]</scope>
    <source>
        <strain evidence="18 19">G1</strain>
    </source>
</reference>
<feature type="compositionally biased region" description="Basic and acidic residues" evidence="16">
    <location>
        <begin position="44"/>
        <end position="53"/>
    </location>
</feature>
<dbReference type="FunFam" id="1.10.510.10:FF:000235">
    <property type="entry name" value="Serine/threonine-protein kinase ark1"/>
    <property type="match status" value="1"/>
</dbReference>
<dbReference type="Pfam" id="PF00069">
    <property type="entry name" value="Pkinase"/>
    <property type="match status" value="1"/>
</dbReference>
<evidence type="ECO:0000256" key="8">
    <source>
        <dbReference type="ARBA" id="ARBA00047899"/>
    </source>
</evidence>
<evidence type="ECO:0000256" key="4">
    <source>
        <dbReference type="ARBA" id="ARBA00022679"/>
    </source>
</evidence>
<feature type="compositionally biased region" description="Low complexity" evidence="16">
    <location>
        <begin position="56"/>
        <end position="70"/>
    </location>
</feature>
<dbReference type="SUPFAM" id="SSF56112">
    <property type="entry name" value="Protein kinase-like (PK-like)"/>
    <property type="match status" value="1"/>
</dbReference>